<dbReference type="GO" id="GO:0004622">
    <property type="term" value="F:phosphatidylcholine lysophospholipase activity"/>
    <property type="evidence" value="ECO:0007669"/>
    <property type="project" value="TreeGrafter"/>
</dbReference>
<evidence type="ECO:0000256" key="2">
    <source>
        <dbReference type="SAM" id="SignalP"/>
    </source>
</evidence>
<dbReference type="InterPro" id="IPR013830">
    <property type="entry name" value="SGNH_hydro"/>
</dbReference>
<dbReference type="OrthoDB" id="468550at2"/>
<keyword evidence="5" id="KW-1185">Reference proteome</keyword>
<dbReference type="InterPro" id="IPR001919">
    <property type="entry name" value="CBD2"/>
</dbReference>
<evidence type="ECO:0000313" key="4">
    <source>
        <dbReference type="EMBL" id="RFS44777.1"/>
    </source>
</evidence>
<feature type="compositionally biased region" description="Pro residues" evidence="1">
    <location>
        <begin position="256"/>
        <end position="284"/>
    </location>
</feature>
<feature type="domain" description="CBM2" evidence="3">
    <location>
        <begin position="285"/>
        <end position="389"/>
    </location>
</feature>
<keyword evidence="2" id="KW-0732">Signal</keyword>
<dbReference type="Gene3D" id="2.60.40.290">
    <property type="match status" value="1"/>
</dbReference>
<gene>
    <name evidence="4" type="ORF">D0Q02_20005</name>
</gene>
<dbReference type="CDD" id="cd01833">
    <property type="entry name" value="XynB_like"/>
    <property type="match status" value="1"/>
</dbReference>
<dbReference type="InterPro" id="IPR051532">
    <property type="entry name" value="Ester_Hydrolysis_Enzymes"/>
</dbReference>
<dbReference type="SUPFAM" id="SSF49384">
    <property type="entry name" value="Carbohydrate-binding domain"/>
    <property type="match status" value="1"/>
</dbReference>
<dbReference type="SMART" id="SM00637">
    <property type="entry name" value="CBD_II"/>
    <property type="match status" value="1"/>
</dbReference>
<organism evidence="4 5">
    <name type="scientific">Micromonospora craniellae</name>
    <dbReference type="NCBI Taxonomy" id="2294034"/>
    <lineage>
        <taxon>Bacteria</taxon>
        <taxon>Bacillati</taxon>
        <taxon>Actinomycetota</taxon>
        <taxon>Actinomycetes</taxon>
        <taxon>Micromonosporales</taxon>
        <taxon>Micromonosporaceae</taxon>
        <taxon>Micromonospora</taxon>
    </lineage>
</organism>
<dbReference type="GO" id="GO:0030247">
    <property type="term" value="F:polysaccharide binding"/>
    <property type="evidence" value="ECO:0007669"/>
    <property type="project" value="UniProtKB-UniRule"/>
</dbReference>
<dbReference type="InterPro" id="IPR012291">
    <property type="entry name" value="CBM2_carb-bd_dom_sf"/>
</dbReference>
<name>A0A372FVF6_9ACTN</name>
<dbReference type="Gene3D" id="3.40.50.1110">
    <property type="entry name" value="SGNH hydrolase"/>
    <property type="match status" value="1"/>
</dbReference>
<sequence>MLRKSLGNAATAGLAAAVLALAAGSVAARPSAAAPAADIRPAPAVAAADPVRVMPLGDSITGSPGCWRAVLWNRLQSAGHTAVDFVGTLGPQGCGQPYDGDNEGHGGYLVTNVANQNLLPGWLSATRPDVVLMHFGTNDVWSNLAPATILAAYGRLVDQMRAANPAMRILVAKIIPMAPSSCPECGQRVVALNNVVDGWAAGKTTAQSPIVVVDQWTGFSTTTDTNDGVHPNAAGDRKIADRWYPALVAALTGVPVPTPTATPTPPATPTPTPPATPTPPVTPTPTMPPGGCVASYRVVGQWQGGFQGEVTVRNGGLLAMTGWTVRFDVADAQRITQAWGAEVVQSGTMVTARNVAWNGALASGAQTTFGFLASTGGIPTASAVSCTAS</sequence>
<dbReference type="InterPro" id="IPR008965">
    <property type="entry name" value="CBM2/CBM3_carb-bd_dom_sf"/>
</dbReference>
<evidence type="ECO:0000256" key="1">
    <source>
        <dbReference type="SAM" id="MobiDB-lite"/>
    </source>
</evidence>
<dbReference type="AlphaFoldDB" id="A0A372FVF6"/>
<feature type="chain" id="PRO_5038347317" evidence="2">
    <location>
        <begin position="29"/>
        <end position="389"/>
    </location>
</feature>
<dbReference type="PANTHER" id="PTHR30383:SF2">
    <property type="entry name" value="CELLULOSE-BINDING PROTEIN"/>
    <property type="match status" value="1"/>
</dbReference>
<evidence type="ECO:0000313" key="5">
    <source>
        <dbReference type="Proteomes" id="UP000262621"/>
    </source>
</evidence>
<dbReference type="Proteomes" id="UP000262621">
    <property type="component" value="Unassembled WGS sequence"/>
</dbReference>
<dbReference type="EMBL" id="QVFU01000024">
    <property type="protein sequence ID" value="RFS44777.1"/>
    <property type="molecule type" value="Genomic_DNA"/>
</dbReference>
<protein>
    <submittedName>
        <fullName evidence="4">Cellulose-binding protein</fullName>
    </submittedName>
</protein>
<dbReference type="GO" id="GO:0005975">
    <property type="term" value="P:carbohydrate metabolic process"/>
    <property type="evidence" value="ECO:0007669"/>
    <property type="project" value="InterPro"/>
</dbReference>
<feature type="region of interest" description="Disordered" evidence="1">
    <location>
        <begin position="255"/>
        <end position="284"/>
    </location>
</feature>
<dbReference type="Pfam" id="PF13472">
    <property type="entry name" value="Lipase_GDSL_2"/>
    <property type="match status" value="1"/>
</dbReference>
<accession>A0A372FVF6</accession>
<dbReference type="RefSeq" id="WP_117229555.1">
    <property type="nucleotide sequence ID" value="NZ_CP061725.1"/>
</dbReference>
<comment type="caution">
    <text evidence="4">The sequence shown here is derived from an EMBL/GenBank/DDBJ whole genome shotgun (WGS) entry which is preliminary data.</text>
</comment>
<dbReference type="GO" id="GO:0004553">
    <property type="term" value="F:hydrolase activity, hydrolyzing O-glycosyl compounds"/>
    <property type="evidence" value="ECO:0007669"/>
    <property type="project" value="InterPro"/>
</dbReference>
<dbReference type="InterPro" id="IPR036514">
    <property type="entry name" value="SGNH_hydro_sf"/>
</dbReference>
<dbReference type="SUPFAM" id="SSF52266">
    <property type="entry name" value="SGNH hydrolase"/>
    <property type="match status" value="1"/>
</dbReference>
<evidence type="ECO:0000259" key="3">
    <source>
        <dbReference type="PROSITE" id="PS51173"/>
    </source>
</evidence>
<feature type="signal peptide" evidence="2">
    <location>
        <begin position="1"/>
        <end position="28"/>
    </location>
</feature>
<dbReference type="Pfam" id="PF00553">
    <property type="entry name" value="CBM_2"/>
    <property type="match status" value="1"/>
</dbReference>
<dbReference type="PROSITE" id="PS51173">
    <property type="entry name" value="CBM2"/>
    <property type="match status" value="1"/>
</dbReference>
<proteinExistence type="predicted"/>
<dbReference type="PANTHER" id="PTHR30383">
    <property type="entry name" value="THIOESTERASE 1/PROTEASE 1/LYSOPHOSPHOLIPASE L1"/>
    <property type="match status" value="1"/>
</dbReference>
<reference evidence="4 5" key="1">
    <citation type="submission" date="2018-08" db="EMBL/GenBank/DDBJ databases">
        <title>Verrucosispora craniellae sp. nov., isolated from a marine sponge in the South China Sea.</title>
        <authorList>
            <person name="Li L."/>
            <person name="Lin H.W."/>
        </authorList>
    </citation>
    <scope>NUCLEOTIDE SEQUENCE [LARGE SCALE GENOMIC DNA]</scope>
    <source>
        <strain evidence="4 5">LHW63014</strain>
    </source>
</reference>